<sequence length="375" mass="41998">MAGWDEETLLTASLIATPDDQFKQRRLRRTESGLKTPPSSSRRNSLIHSFVTAAVCRHWSFLKVSIRYGICVRSGKRRRDPRSSPAAISATVLELGEDEEERKPNSHADIGEKTGPSNKEVEGGHKGVVESKAASSSLNLQSQGLPLPSMDRLREELSCAICLEICFEPSTTPCGHSFCRKCLKSVADKCGKRCPKCRQLISNGRSCSVNTVLWNTIQLLFPDEVESRKAAKAENIIVSEEPECHLPEVAASNSAWQRSQRAAAVMSRELHERRRATPSISEVPQFHVPGRGEINNYWRRSLRSVGVVDRDLHERTRRLIPSQDEDAAMALRLQREEFMEAFRETRDSTSLSMARANLSALSSRAIDFRARNRGT</sequence>
<keyword evidence="2" id="KW-1185">Reference proteome</keyword>
<evidence type="ECO:0000313" key="2">
    <source>
        <dbReference type="Proteomes" id="UP001057402"/>
    </source>
</evidence>
<evidence type="ECO:0000313" key="1">
    <source>
        <dbReference type="EMBL" id="KAI4320149.1"/>
    </source>
</evidence>
<organism evidence="1 2">
    <name type="scientific">Melastoma candidum</name>
    <dbReference type="NCBI Taxonomy" id="119954"/>
    <lineage>
        <taxon>Eukaryota</taxon>
        <taxon>Viridiplantae</taxon>
        <taxon>Streptophyta</taxon>
        <taxon>Embryophyta</taxon>
        <taxon>Tracheophyta</taxon>
        <taxon>Spermatophyta</taxon>
        <taxon>Magnoliopsida</taxon>
        <taxon>eudicotyledons</taxon>
        <taxon>Gunneridae</taxon>
        <taxon>Pentapetalae</taxon>
        <taxon>rosids</taxon>
        <taxon>malvids</taxon>
        <taxon>Myrtales</taxon>
        <taxon>Melastomataceae</taxon>
        <taxon>Melastomatoideae</taxon>
        <taxon>Melastomateae</taxon>
        <taxon>Melastoma</taxon>
    </lineage>
</organism>
<accession>A0ACB9M9S0</accession>
<name>A0ACB9M9S0_9MYRT</name>
<proteinExistence type="predicted"/>
<gene>
    <name evidence="1" type="ORF">MLD38_033657</name>
</gene>
<comment type="caution">
    <text evidence="1">The sequence shown here is derived from an EMBL/GenBank/DDBJ whole genome shotgun (WGS) entry which is preliminary data.</text>
</comment>
<reference evidence="2" key="1">
    <citation type="journal article" date="2023" name="Front. Plant Sci.">
        <title>Chromosomal-level genome assembly of Melastoma candidum provides insights into trichome evolution.</title>
        <authorList>
            <person name="Zhong Y."/>
            <person name="Wu W."/>
            <person name="Sun C."/>
            <person name="Zou P."/>
            <person name="Liu Y."/>
            <person name="Dai S."/>
            <person name="Zhou R."/>
        </authorList>
    </citation>
    <scope>NUCLEOTIDE SEQUENCE [LARGE SCALE GENOMIC DNA]</scope>
</reference>
<dbReference type="Proteomes" id="UP001057402">
    <property type="component" value="Chromosome 10"/>
</dbReference>
<dbReference type="EMBL" id="CM042889">
    <property type="protein sequence ID" value="KAI4320149.1"/>
    <property type="molecule type" value="Genomic_DNA"/>
</dbReference>
<protein>
    <submittedName>
        <fullName evidence="1">Uncharacterized protein</fullName>
    </submittedName>
</protein>